<dbReference type="AlphaFoldDB" id="A0A514CMJ9"/>
<dbReference type="InterPro" id="IPR000917">
    <property type="entry name" value="Sulfatase_N"/>
</dbReference>
<evidence type="ECO:0000313" key="7">
    <source>
        <dbReference type="Proteomes" id="UP000316614"/>
    </source>
</evidence>
<accession>A0A514CMJ9</accession>
<name>A0A514CMJ9_9BACT</name>
<dbReference type="KEGG" id="echi:FKX85_19170"/>
<evidence type="ECO:0000256" key="2">
    <source>
        <dbReference type="ARBA" id="ARBA00022723"/>
    </source>
</evidence>
<protein>
    <submittedName>
        <fullName evidence="6">Arylsulfatase</fullName>
    </submittedName>
</protein>
<dbReference type="InterPro" id="IPR017850">
    <property type="entry name" value="Alkaline_phosphatase_core_sf"/>
</dbReference>
<dbReference type="InterPro" id="IPR050738">
    <property type="entry name" value="Sulfatase"/>
</dbReference>
<evidence type="ECO:0000259" key="5">
    <source>
        <dbReference type="Pfam" id="PF00884"/>
    </source>
</evidence>
<dbReference type="Gene3D" id="3.40.720.10">
    <property type="entry name" value="Alkaline Phosphatase, subunit A"/>
    <property type="match status" value="1"/>
</dbReference>
<dbReference type="Pfam" id="PF00884">
    <property type="entry name" value="Sulfatase"/>
    <property type="match status" value="1"/>
</dbReference>
<dbReference type="EMBL" id="CP041253">
    <property type="protein sequence ID" value="QDH81049.1"/>
    <property type="molecule type" value="Genomic_DNA"/>
</dbReference>
<dbReference type="Gene3D" id="3.30.1120.10">
    <property type="match status" value="1"/>
</dbReference>
<reference evidence="6 7" key="1">
    <citation type="submission" date="2019-06" db="EMBL/GenBank/DDBJ databases">
        <title>Echinicola alkalisoli sp. nov. isolated from saline soil.</title>
        <authorList>
            <person name="Sun J.-Q."/>
            <person name="Xu L."/>
        </authorList>
    </citation>
    <scope>NUCLEOTIDE SEQUENCE [LARGE SCALE GENOMIC DNA]</scope>
    <source>
        <strain evidence="6 7">LN3S3</strain>
    </source>
</reference>
<comment type="similarity">
    <text evidence="1">Belongs to the sulfatase family.</text>
</comment>
<dbReference type="PANTHER" id="PTHR42693:SF27">
    <property type="entry name" value="ARYLSULFATASE B [PRECURSOR]"/>
    <property type="match status" value="1"/>
</dbReference>
<feature type="domain" description="Sulfatase N-terminal" evidence="5">
    <location>
        <begin position="32"/>
        <end position="355"/>
    </location>
</feature>
<dbReference type="SUPFAM" id="SSF53649">
    <property type="entry name" value="Alkaline phosphatase-like"/>
    <property type="match status" value="1"/>
</dbReference>
<sequence length="476" mass="53308">MPSKTLSGTFAALPLLVCLLWLPLAAKGQERPNIILIVADDLGFGDVGFNESTFPTPHIDDLASGGMVLNRFYVAPVCSPTRAGLMTGRYPDRFGLRETVIPPWRDFGVDTSEVFMPEILGNAGYQHRAMIGKWHLGHSRKEYHPMSRGFTHFYGHFNGAIDYFTHKREGELDWHNDYESSHDQGYATDLLADEAVSCIQKYKGDAPFFIYLAFNAPHSPLQAKKEDLIACGFDPGKPRFSHQKDYGREGRGNTKEQTYHAMVMALDRGIGKVMKALDEEGIADNTIVIFHSDNGPAPAYAGSSGGLRGHKFQEWEGGVRVPALVYWENHIKAGKRSEQVMGYIDILPTLADIVGLEVGFPNALDGRSMRTIWNGQKDTIERNFYLGCGAAVNHRWKLVLESGGNPTMNVKEDVLFDLWNDPTEAKNRSNEMGEAFQNLNSWIKAFESINPPMEVPPYHIGKEGFQAPKEWNIYDF</sequence>
<keyword evidence="2" id="KW-0479">Metal-binding</keyword>
<organism evidence="6 7">
    <name type="scientific">Echinicola soli</name>
    <dbReference type="NCBI Taxonomy" id="2591634"/>
    <lineage>
        <taxon>Bacteria</taxon>
        <taxon>Pseudomonadati</taxon>
        <taxon>Bacteroidota</taxon>
        <taxon>Cytophagia</taxon>
        <taxon>Cytophagales</taxon>
        <taxon>Cyclobacteriaceae</taxon>
        <taxon>Echinicola</taxon>
    </lineage>
</organism>
<dbReference type="PANTHER" id="PTHR42693">
    <property type="entry name" value="ARYLSULFATASE FAMILY MEMBER"/>
    <property type="match status" value="1"/>
</dbReference>
<evidence type="ECO:0000313" key="6">
    <source>
        <dbReference type="EMBL" id="QDH81049.1"/>
    </source>
</evidence>
<dbReference type="InterPro" id="IPR024607">
    <property type="entry name" value="Sulfatase_CS"/>
</dbReference>
<evidence type="ECO:0000256" key="1">
    <source>
        <dbReference type="ARBA" id="ARBA00008779"/>
    </source>
</evidence>
<dbReference type="RefSeq" id="WP_141616264.1">
    <property type="nucleotide sequence ID" value="NZ_CP041253.1"/>
</dbReference>
<proteinExistence type="inferred from homology"/>
<dbReference type="GO" id="GO:0004065">
    <property type="term" value="F:arylsulfatase activity"/>
    <property type="evidence" value="ECO:0007669"/>
    <property type="project" value="TreeGrafter"/>
</dbReference>
<keyword evidence="4" id="KW-0106">Calcium</keyword>
<gene>
    <name evidence="6" type="ORF">FKX85_19170</name>
</gene>
<keyword evidence="3" id="KW-0378">Hydrolase</keyword>
<dbReference type="Proteomes" id="UP000316614">
    <property type="component" value="Chromosome"/>
</dbReference>
<dbReference type="CDD" id="cd16029">
    <property type="entry name" value="4-S"/>
    <property type="match status" value="1"/>
</dbReference>
<evidence type="ECO:0000256" key="3">
    <source>
        <dbReference type="ARBA" id="ARBA00022801"/>
    </source>
</evidence>
<dbReference type="GO" id="GO:0046872">
    <property type="term" value="F:metal ion binding"/>
    <property type="evidence" value="ECO:0007669"/>
    <property type="project" value="UniProtKB-KW"/>
</dbReference>
<dbReference type="OrthoDB" id="9764377at2"/>
<keyword evidence="7" id="KW-1185">Reference proteome</keyword>
<evidence type="ECO:0000256" key="4">
    <source>
        <dbReference type="ARBA" id="ARBA00022837"/>
    </source>
</evidence>
<dbReference type="PROSITE" id="PS00523">
    <property type="entry name" value="SULFATASE_1"/>
    <property type="match status" value="1"/>
</dbReference>